<evidence type="ECO:0000256" key="2">
    <source>
        <dbReference type="SAM" id="MobiDB-lite"/>
    </source>
</evidence>
<feature type="compositionally biased region" description="Acidic residues" evidence="2">
    <location>
        <begin position="565"/>
        <end position="579"/>
    </location>
</feature>
<dbReference type="PROSITE" id="PS50113">
    <property type="entry name" value="PAC"/>
    <property type="match status" value="1"/>
</dbReference>
<dbReference type="PANTHER" id="PTHR43156:SF2">
    <property type="entry name" value="STAGE II SPORULATION PROTEIN E"/>
    <property type="match status" value="1"/>
</dbReference>
<dbReference type="Pfam" id="PF13581">
    <property type="entry name" value="HATPase_c_2"/>
    <property type="match status" value="1"/>
</dbReference>
<dbReference type="RefSeq" id="WP_380638137.1">
    <property type="nucleotide sequence ID" value="NZ_JBHSQO010000022.1"/>
</dbReference>
<accession>A0ABW1P8G7</accession>
<dbReference type="Gene3D" id="3.30.750.24">
    <property type="entry name" value="STAS domain"/>
    <property type="match status" value="1"/>
</dbReference>
<dbReference type="InterPro" id="IPR002645">
    <property type="entry name" value="STAS_dom"/>
</dbReference>
<dbReference type="Pfam" id="PF07228">
    <property type="entry name" value="SpoIIE"/>
    <property type="match status" value="1"/>
</dbReference>
<gene>
    <name evidence="7" type="ORF">ACFP3R_21415</name>
</gene>
<dbReference type="InterPro" id="IPR013655">
    <property type="entry name" value="PAS_fold_3"/>
</dbReference>
<dbReference type="PROSITE" id="PS51746">
    <property type="entry name" value="PPM_2"/>
    <property type="match status" value="1"/>
</dbReference>
<keyword evidence="1" id="KW-0378">Hydrolase</keyword>
<dbReference type="InterPro" id="IPR035965">
    <property type="entry name" value="PAS-like_dom_sf"/>
</dbReference>
<dbReference type="InterPro" id="IPR036457">
    <property type="entry name" value="PPM-type-like_dom_sf"/>
</dbReference>
<dbReference type="Pfam" id="PF08447">
    <property type="entry name" value="PAS_3"/>
    <property type="match status" value="1"/>
</dbReference>
<feature type="domain" description="PAC" evidence="4">
    <location>
        <begin position="81"/>
        <end position="133"/>
    </location>
</feature>
<dbReference type="SMART" id="SM00091">
    <property type="entry name" value="PAS"/>
    <property type="match status" value="2"/>
</dbReference>
<evidence type="ECO:0000259" key="3">
    <source>
        <dbReference type="PROSITE" id="PS50112"/>
    </source>
</evidence>
<dbReference type="Pfam" id="PF13466">
    <property type="entry name" value="STAS_2"/>
    <property type="match status" value="1"/>
</dbReference>
<dbReference type="InterPro" id="IPR036513">
    <property type="entry name" value="STAS_dom_sf"/>
</dbReference>
<dbReference type="SMART" id="SM00086">
    <property type="entry name" value="PAC"/>
    <property type="match status" value="2"/>
</dbReference>
<dbReference type="InterPro" id="IPR001932">
    <property type="entry name" value="PPM-type_phosphatase-like_dom"/>
</dbReference>
<proteinExistence type="predicted"/>
<dbReference type="SUPFAM" id="SSF55874">
    <property type="entry name" value="ATPase domain of HSP90 chaperone/DNA topoisomerase II/histidine kinase"/>
    <property type="match status" value="1"/>
</dbReference>
<evidence type="ECO:0000259" key="6">
    <source>
        <dbReference type="PROSITE" id="PS51746"/>
    </source>
</evidence>
<dbReference type="InterPro" id="IPR029016">
    <property type="entry name" value="GAF-like_dom_sf"/>
</dbReference>
<dbReference type="SUPFAM" id="SSF55781">
    <property type="entry name" value="GAF domain-like"/>
    <property type="match status" value="1"/>
</dbReference>
<reference evidence="8" key="1">
    <citation type="journal article" date="2019" name="Int. J. Syst. Evol. Microbiol.">
        <title>The Global Catalogue of Microorganisms (GCM) 10K type strain sequencing project: providing services to taxonomists for standard genome sequencing and annotation.</title>
        <authorList>
            <consortium name="The Broad Institute Genomics Platform"/>
            <consortium name="The Broad Institute Genome Sequencing Center for Infectious Disease"/>
            <person name="Wu L."/>
            <person name="Ma J."/>
        </authorList>
    </citation>
    <scope>NUCLEOTIDE SEQUENCE [LARGE SCALE GENOMIC DNA]</scope>
    <source>
        <strain evidence="8">CGMCC 4.7246</strain>
    </source>
</reference>
<dbReference type="InterPro" id="IPR000014">
    <property type="entry name" value="PAS"/>
</dbReference>
<dbReference type="SUPFAM" id="SSF55785">
    <property type="entry name" value="PYP-like sensor domain (PAS domain)"/>
    <property type="match status" value="2"/>
</dbReference>
<feature type="domain" description="PAS" evidence="3">
    <location>
        <begin position="298"/>
        <end position="351"/>
    </location>
</feature>
<evidence type="ECO:0000313" key="7">
    <source>
        <dbReference type="EMBL" id="MFC6091836.1"/>
    </source>
</evidence>
<dbReference type="EMBL" id="JBHSQO010000022">
    <property type="protein sequence ID" value="MFC6091836.1"/>
    <property type="molecule type" value="Genomic_DNA"/>
</dbReference>
<dbReference type="InterPro" id="IPR058548">
    <property type="entry name" value="MlaB-like_STAS"/>
</dbReference>
<dbReference type="Gene3D" id="3.30.565.10">
    <property type="entry name" value="Histidine kinase-like ATPase, C-terminal domain"/>
    <property type="match status" value="1"/>
</dbReference>
<feature type="domain" description="PPM-type phosphatase" evidence="6">
    <location>
        <begin position="442"/>
        <end position="668"/>
    </location>
</feature>
<evidence type="ECO:0000313" key="8">
    <source>
        <dbReference type="Proteomes" id="UP001596220"/>
    </source>
</evidence>
<dbReference type="InterPro" id="IPR000700">
    <property type="entry name" value="PAS-assoc_C"/>
</dbReference>
<evidence type="ECO:0000259" key="5">
    <source>
        <dbReference type="PROSITE" id="PS50801"/>
    </source>
</evidence>
<protein>
    <submittedName>
        <fullName evidence="7">SpoIIE family protein phosphatase</fullName>
    </submittedName>
</protein>
<evidence type="ECO:0000256" key="1">
    <source>
        <dbReference type="ARBA" id="ARBA00022801"/>
    </source>
</evidence>
<feature type="region of interest" description="Disordered" evidence="2">
    <location>
        <begin position="563"/>
        <end position="593"/>
    </location>
</feature>
<dbReference type="SUPFAM" id="SSF81606">
    <property type="entry name" value="PP2C-like"/>
    <property type="match status" value="1"/>
</dbReference>
<dbReference type="PROSITE" id="PS50801">
    <property type="entry name" value="STAS"/>
    <property type="match status" value="1"/>
</dbReference>
<dbReference type="SMART" id="SM00331">
    <property type="entry name" value="PP2C_SIG"/>
    <property type="match status" value="1"/>
</dbReference>
<dbReference type="Gene3D" id="3.30.450.40">
    <property type="match status" value="1"/>
</dbReference>
<keyword evidence="8" id="KW-1185">Reference proteome</keyword>
<dbReference type="Gene3D" id="3.30.450.20">
    <property type="entry name" value="PAS domain"/>
    <property type="match status" value="2"/>
</dbReference>
<feature type="domain" description="STAS" evidence="5">
    <location>
        <begin position="819"/>
        <end position="912"/>
    </location>
</feature>
<dbReference type="Pfam" id="PF13426">
    <property type="entry name" value="PAS_9"/>
    <property type="match status" value="1"/>
</dbReference>
<name>A0ABW1P8G7_9PSEU</name>
<dbReference type="SUPFAM" id="SSF52091">
    <property type="entry name" value="SpoIIaa-like"/>
    <property type="match status" value="1"/>
</dbReference>
<comment type="caution">
    <text evidence="7">The sequence shown here is derived from an EMBL/GenBank/DDBJ whole genome shotgun (WGS) entry which is preliminary data.</text>
</comment>
<dbReference type="SMART" id="SM00065">
    <property type="entry name" value="GAF"/>
    <property type="match status" value="1"/>
</dbReference>
<dbReference type="InterPro" id="IPR036890">
    <property type="entry name" value="HATPase_C_sf"/>
</dbReference>
<dbReference type="InterPro" id="IPR052016">
    <property type="entry name" value="Bact_Sigma-Reg"/>
</dbReference>
<feature type="compositionally biased region" description="Basic and acidic residues" evidence="2">
    <location>
        <begin position="59"/>
        <end position="74"/>
    </location>
</feature>
<dbReference type="NCBIfam" id="TIGR00229">
    <property type="entry name" value="sensory_box"/>
    <property type="match status" value="2"/>
</dbReference>
<dbReference type="PROSITE" id="PS50112">
    <property type="entry name" value="PAS"/>
    <property type="match status" value="1"/>
</dbReference>
<dbReference type="Proteomes" id="UP001596220">
    <property type="component" value="Unassembled WGS sequence"/>
</dbReference>
<dbReference type="InterPro" id="IPR003018">
    <property type="entry name" value="GAF"/>
</dbReference>
<sequence length="912" mass="97508">MTGPREPGPTDLASLVDDLPVVVWEADARTGRLTYVSRHAERLLGLPPGRSPESWDPVVHPDDRGAVARDRRPRPDGPDEFELVYRVVAADGAVRWVRDGVRVVRDADGAPARLRGVLVDVTGARLREERDRFLGELDRELRRLVDAEEVMSAAMRLLGEHLGVNRCAFAEAEADEDHFLMSGDYTDGLPPLPGRFAMSAFGAGAVRAMRAGEPWVVRDSLADPRLGAGDLRAYRVTGIRAVICLPLLRGGRFVAAMAVHQATVRHWTEADVELVTVVVNRCWESLQRTHADRALRASEERHRLLVERATDGIWTVDRDLRFVDVNPAACELLGYAREDLLGRSLTELVAPGPAARLAELAGSPGRVISDVWEFRRADGDAVPLELSIQSTPTGLQAIGRDVTERRRVEAERELLLQREREIAETLQHSLLPRELPTLPRVAVSARYLPAAAHGQIGGDWYEVLPIGESSVALSVGDVVGKGPTAAAVMGQLRSALAGYLLDHHSPAAALERLDAFARRTPGALGSTCVCLTFDWATGELCWSAAGHPPALLVSAEGARFLAGSADDDADRPDDTDDTDGPGGAVLGTPDRAPYRDRRVGVPVGASVVLYTDGLVERRTAVVDVGLARLAEVAGKAHGSGPDELADEVVGALLADGQDDDVALVVLRRVPDPLDRRDVPAVPEALSDMRRDVRTWAALAGVSTDMLCDVQLALGEAAANAVDHAYPDGPGTFDYLLDRTAGGDVRVVVRDHGRWRPEPADKGHRGRGIEIIRELADEVVFERGPGGTTVDFLVPAEPRHPRAEPPPAGPVAGNGDGDGVVRLTGDLDAAGVAAARADLLARVRGGSVDLDLTGLEYLSSSGVALLLEAAATARDAGHRMTWTLRPGSAPARIVQLSGLSTAPGLDIRLAAGE</sequence>
<dbReference type="CDD" id="cd16936">
    <property type="entry name" value="HATPase_RsbW-like"/>
    <property type="match status" value="1"/>
</dbReference>
<dbReference type="Pfam" id="PF01590">
    <property type="entry name" value="GAF"/>
    <property type="match status" value="1"/>
</dbReference>
<dbReference type="Gene3D" id="3.60.40.10">
    <property type="entry name" value="PPM-type phosphatase domain"/>
    <property type="match status" value="1"/>
</dbReference>
<dbReference type="PANTHER" id="PTHR43156">
    <property type="entry name" value="STAGE II SPORULATION PROTEIN E-RELATED"/>
    <property type="match status" value="1"/>
</dbReference>
<dbReference type="InterPro" id="IPR001610">
    <property type="entry name" value="PAC"/>
</dbReference>
<evidence type="ECO:0000259" key="4">
    <source>
        <dbReference type="PROSITE" id="PS50113"/>
    </source>
</evidence>
<organism evidence="7 8">
    <name type="scientific">Saccharothrix lopnurensis</name>
    <dbReference type="NCBI Taxonomy" id="1670621"/>
    <lineage>
        <taxon>Bacteria</taxon>
        <taxon>Bacillati</taxon>
        <taxon>Actinomycetota</taxon>
        <taxon>Actinomycetes</taxon>
        <taxon>Pseudonocardiales</taxon>
        <taxon>Pseudonocardiaceae</taxon>
        <taxon>Saccharothrix</taxon>
    </lineage>
</organism>
<feature type="region of interest" description="Disordered" evidence="2">
    <location>
        <begin position="46"/>
        <end position="74"/>
    </location>
</feature>
<dbReference type="CDD" id="cd00130">
    <property type="entry name" value="PAS"/>
    <property type="match status" value="2"/>
</dbReference>
<dbReference type="InterPro" id="IPR003594">
    <property type="entry name" value="HATPase_dom"/>
</dbReference>